<evidence type="ECO:0000313" key="3">
    <source>
        <dbReference type="Proteomes" id="UP000094329"/>
    </source>
</evidence>
<dbReference type="PIRSF" id="PIRSF006257">
    <property type="entry name" value="UCP006257"/>
    <property type="match status" value="1"/>
</dbReference>
<feature type="domain" description="YqcC-like" evidence="1">
    <location>
        <begin position="9"/>
        <end position="105"/>
    </location>
</feature>
<dbReference type="InterPro" id="IPR023376">
    <property type="entry name" value="YqcC-like_dom"/>
</dbReference>
<comment type="caution">
    <text evidence="2">The sequence shown here is derived from an EMBL/GenBank/DDBJ whole genome shotgun (WGS) entry which is preliminary data.</text>
</comment>
<dbReference type="Gene3D" id="1.20.1440.40">
    <property type="entry name" value="YqcC-like"/>
    <property type="match status" value="1"/>
</dbReference>
<reference evidence="2 3" key="1">
    <citation type="submission" date="2016-08" db="EMBL/GenBank/DDBJ databases">
        <title>Draft genome sequence of Candidatus Piscirickettsia litoralis, from seawater.</title>
        <authorList>
            <person name="Wan X."/>
            <person name="Lee A.J."/>
            <person name="Hou S."/>
            <person name="Donachie S.P."/>
        </authorList>
    </citation>
    <scope>NUCLEOTIDE SEQUENCE [LARGE SCALE GENOMIC DNA]</scope>
    <source>
        <strain evidence="2 3">Y2</strain>
    </source>
</reference>
<dbReference type="InterPro" id="IPR036814">
    <property type="entry name" value="YqcC-like_sf"/>
</dbReference>
<dbReference type="RefSeq" id="WP_069311948.1">
    <property type="nucleotide sequence ID" value="NZ_MDTU01000001.1"/>
</dbReference>
<accession>A0ABX3A7S3</accession>
<dbReference type="EMBL" id="MDTU01000001">
    <property type="protein sequence ID" value="ODN42149.1"/>
    <property type="molecule type" value="Genomic_DNA"/>
</dbReference>
<gene>
    <name evidence="2" type="ORF">BGC07_03310</name>
</gene>
<organism evidence="2 3">
    <name type="scientific">Piscirickettsia litoralis</name>
    <dbReference type="NCBI Taxonomy" id="1891921"/>
    <lineage>
        <taxon>Bacteria</taxon>
        <taxon>Pseudomonadati</taxon>
        <taxon>Pseudomonadota</taxon>
        <taxon>Gammaproteobacteria</taxon>
        <taxon>Thiotrichales</taxon>
        <taxon>Piscirickettsiaceae</taxon>
        <taxon>Piscirickettsia</taxon>
    </lineage>
</organism>
<dbReference type="Pfam" id="PF04287">
    <property type="entry name" value="DUF446"/>
    <property type="match status" value="1"/>
</dbReference>
<evidence type="ECO:0000259" key="1">
    <source>
        <dbReference type="Pfam" id="PF04287"/>
    </source>
</evidence>
<dbReference type="PANTHER" id="PTHR39586:SF1">
    <property type="entry name" value="CYTOPLASMIC PROTEIN"/>
    <property type="match status" value="1"/>
</dbReference>
<dbReference type="Proteomes" id="UP000094329">
    <property type="component" value="Unassembled WGS sequence"/>
</dbReference>
<protein>
    <submittedName>
        <fullName evidence="2">tRNA pseudouridine synthase C</fullName>
    </submittedName>
</protein>
<evidence type="ECO:0000313" key="2">
    <source>
        <dbReference type="EMBL" id="ODN42149.1"/>
    </source>
</evidence>
<name>A0ABX3A7S3_9GAMM</name>
<dbReference type="InterPro" id="IPR007384">
    <property type="entry name" value="UCP006257"/>
</dbReference>
<keyword evidence="3" id="KW-1185">Reference proteome</keyword>
<dbReference type="PANTHER" id="PTHR39586">
    <property type="entry name" value="CYTOPLASMIC PROTEIN-RELATED"/>
    <property type="match status" value="1"/>
</dbReference>
<proteinExistence type="predicted"/>
<dbReference type="SUPFAM" id="SSF158452">
    <property type="entry name" value="YqcC-like"/>
    <property type="match status" value="1"/>
</dbReference>
<sequence length="108" mass="12143">MKQAAYVEIASLLLELEKALRAHSLWEEHAPAESALSSQEPFCVDTLAFSQWVQWIFLPRMKVIVETQGNLPLASNIMPMAEEGLKAQGVNGQEIIQLFKQFDDLVSQ</sequence>